<reference evidence="3 4" key="1">
    <citation type="submission" date="2024-12" db="EMBL/GenBank/DDBJ databases">
        <title>Draft genome sequence of Chryseobacterium kwangjuense AG447.</title>
        <authorList>
            <person name="Cheptsov V.S."/>
            <person name="Belov A."/>
            <person name="Zavarzina A.G."/>
        </authorList>
    </citation>
    <scope>NUCLEOTIDE SEQUENCE [LARGE SCALE GENOMIC DNA]</scope>
    <source>
        <strain evidence="3 4">AG447</strain>
    </source>
</reference>
<proteinExistence type="predicted"/>
<name>A0ABW9K2P2_9FLAO</name>
<keyword evidence="4" id="KW-1185">Reference proteome</keyword>
<dbReference type="RefSeq" id="WP_409356343.1">
    <property type="nucleotide sequence ID" value="NZ_JBJXVJ010000001.1"/>
</dbReference>
<gene>
    <name evidence="3" type="ORF">ACKW6Q_08280</name>
</gene>
<dbReference type="EMBL" id="JBJXVJ010000001">
    <property type="protein sequence ID" value="MFN1216967.1"/>
    <property type="molecule type" value="Genomic_DNA"/>
</dbReference>
<dbReference type="InterPro" id="IPR003848">
    <property type="entry name" value="DUF218"/>
</dbReference>
<sequence length="185" mass="21539">MNLAKKIFRYSFVLGAMWFVIHSVYIIADGLRDQKRAADLAVVFGNTVNKDGTLSPRLKARLDKSIELYRNHKAKKIMVSGGLGKEGYWEGNEMKKYLVKNKIPSGEIITDNFGDNTEKTVINSIKIAYSLHYTSIVSVSQYYHQTRIRKLFKKNHFEHITTASPQYFEIRDIYSVFREFFAYYL</sequence>
<keyword evidence="1" id="KW-0472">Membrane</keyword>
<keyword evidence="1" id="KW-0812">Transmembrane</keyword>
<dbReference type="Gene3D" id="3.40.50.620">
    <property type="entry name" value="HUPs"/>
    <property type="match status" value="1"/>
</dbReference>
<feature type="domain" description="DUF218" evidence="2">
    <location>
        <begin position="39"/>
        <end position="167"/>
    </location>
</feature>
<evidence type="ECO:0000313" key="4">
    <source>
        <dbReference type="Proteomes" id="UP001634154"/>
    </source>
</evidence>
<dbReference type="PANTHER" id="PTHR30336:SF20">
    <property type="entry name" value="DUF218 DOMAIN-CONTAINING PROTEIN"/>
    <property type="match status" value="1"/>
</dbReference>
<evidence type="ECO:0000313" key="3">
    <source>
        <dbReference type="EMBL" id="MFN1216967.1"/>
    </source>
</evidence>
<dbReference type="InterPro" id="IPR014729">
    <property type="entry name" value="Rossmann-like_a/b/a_fold"/>
</dbReference>
<dbReference type="Pfam" id="PF02698">
    <property type="entry name" value="DUF218"/>
    <property type="match status" value="1"/>
</dbReference>
<comment type="caution">
    <text evidence="3">The sequence shown here is derived from an EMBL/GenBank/DDBJ whole genome shotgun (WGS) entry which is preliminary data.</text>
</comment>
<organism evidence="3 4">
    <name type="scientific">Chryseobacterium kwangjuense</name>
    <dbReference type="NCBI Taxonomy" id="267125"/>
    <lineage>
        <taxon>Bacteria</taxon>
        <taxon>Pseudomonadati</taxon>
        <taxon>Bacteroidota</taxon>
        <taxon>Flavobacteriia</taxon>
        <taxon>Flavobacteriales</taxon>
        <taxon>Weeksellaceae</taxon>
        <taxon>Chryseobacterium group</taxon>
        <taxon>Chryseobacterium</taxon>
    </lineage>
</organism>
<feature type="transmembrane region" description="Helical" evidence="1">
    <location>
        <begin position="7"/>
        <end position="28"/>
    </location>
</feature>
<evidence type="ECO:0000259" key="2">
    <source>
        <dbReference type="Pfam" id="PF02698"/>
    </source>
</evidence>
<dbReference type="CDD" id="cd06259">
    <property type="entry name" value="YdcF-like"/>
    <property type="match status" value="1"/>
</dbReference>
<accession>A0ABW9K2P2</accession>
<protein>
    <submittedName>
        <fullName evidence="3">YdcF family protein</fullName>
    </submittedName>
</protein>
<evidence type="ECO:0000256" key="1">
    <source>
        <dbReference type="SAM" id="Phobius"/>
    </source>
</evidence>
<keyword evidence="1" id="KW-1133">Transmembrane helix</keyword>
<dbReference type="Proteomes" id="UP001634154">
    <property type="component" value="Unassembled WGS sequence"/>
</dbReference>
<dbReference type="InterPro" id="IPR051599">
    <property type="entry name" value="Cell_Envelope_Assoc"/>
</dbReference>
<dbReference type="PANTHER" id="PTHR30336">
    <property type="entry name" value="INNER MEMBRANE PROTEIN, PROBABLE PERMEASE"/>
    <property type="match status" value="1"/>
</dbReference>